<evidence type="ECO:0000259" key="4">
    <source>
        <dbReference type="Pfam" id="PF00891"/>
    </source>
</evidence>
<sequence length="294" mass="32896">MLAGMGLFTEVGLDIYAAKPLAAIYCTGSPLREVALHLQSVAPVITRLPEYFAEKGYKNPGDAYDGPWQYARKTDKHYFDWLNDYPDLQTAFNVTMGFSRMGQEDWFDFYPVEEKLKGTSPNDTILVDIGGGMGHDVIAFQQKFPSIQGKLFFQDLASVVEAGNAKELPAGIEGIGHDFFQPQPEAVKGAKIFYMRTVLHDWPDKQASTIIKHIKDAMDKDSILLINENALPAENVSLYAAELDLSMMTYFSSLDRTEKQFKELLESQGLKLVEVYKPKVLVPGYGTVLEFVLA</sequence>
<dbReference type="OrthoDB" id="1535081at2759"/>
<protein>
    <submittedName>
        <fullName evidence="5">S-adenosyl-L-methionine-dependent methyltransferase</fullName>
    </submittedName>
</protein>
<dbReference type="PANTHER" id="PTHR43712:SF11">
    <property type="entry name" value="O-METHYLTRANSFERASE (AFU_ORTHOLOGUE AFUA_2G17820)-RELATED"/>
    <property type="match status" value="1"/>
</dbReference>
<keyword evidence="1 5" id="KW-0489">Methyltransferase</keyword>
<organism evidence="5 6">
    <name type="scientific">Pleomassaria siparia CBS 279.74</name>
    <dbReference type="NCBI Taxonomy" id="1314801"/>
    <lineage>
        <taxon>Eukaryota</taxon>
        <taxon>Fungi</taxon>
        <taxon>Dikarya</taxon>
        <taxon>Ascomycota</taxon>
        <taxon>Pezizomycotina</taxon>
        <taxon>Dothideomycetes</taxon>
        <taxon>Pleosporomycetidae</taxon>
        <taxon>Pleosporales</taxon>
        <taxon>Pleomassariaceae</taxon>
        <taxon>Pleomassaria</taxon>
    </lineage>
</organism>
<name>A0A6G1K1A6_9PLEO</name>
<evidence type="ECO:0000256" key="3">
    <source>
        <dbReference type="ARBA" id="ARBA00022691"/>
    </source>
</evidence>
<feature type="domain" description="O-methyltransferase C-terminal" evidence="4">
    <location>
        <begin position="125"/>
        <end position="270"/>
    </location>
</feature>
<dbReference type="PROSITE" id="PS51683">
    <property type="entry name" value="SAM_OMT_II"/>
    <property type="match status" value="1"/>
</dbReference>
<evidence type="ECO:0000313" key="6">
    <source>
        <dbReference type="Proteomes" id="UP000799428"/>
    </source>
</evidence>
<dbReference type="Gene3D" id="3.40.50.150">
    <property type="entry name" value="Vaccinia Virus protein VP39"/>
    <property type="match status" value="1"/>
</dbReference>
<dbReference type="EMBL" id="MU005776">
    <property type="protein sequence ID" value="KAF2706177.1"/>
    <property type="molecule type" value="Genomic_DNA"/>
</dbReference>
<dbReference type="AlphaFoldDB" id="A0A6G1K1A6"/>
<dbReference type="InterPro" id="IPR001077">
    <property type="entry name" value="COMT_C"/>
</dbReference>
<dbReference type="GO" id="GO:0008171">
    <property type="term" value="F:O-methyltransferase activity"/>
    <property type="evidence" value="ECO:0007669"/>
    <property type="project" value="InterPro"/>
</dbReference>
<keyword evidence="6" id="KW-1185">Reference proteome</keyword>
<dbReference type="InterPro" id="IPR029063">
    <property type="entry name" value="SAM-dependent_MTases_sf"/>
</dbReference>
<accession>A0A6G1K1A6</accession>
<proteinExistence type="predicted"/>
<dbReference type="PANTHER" id="PTHR43712">
    <property type="entry name" value="PUTATIVE (AFU_ORTHOLOGUE AFUA_4G14580)-RELATED"/>
    <property type="match status" value="1"/>
</dbReference>
<dbReference type="SUPFAM" id="SSF53335">
    <property type="entry name" value="S-adenosyl-L-methionine-dependent methyltransferases"/>
    <property type="match status" value="1"/>
</dbReference>
<dbReference type="Pfam" id="PF00891">
    <property type="entry name" value="Methyltransf_2"/>
    <property type="match status" value="1"/>
</dbReference>
<reference evidence="5" key="1">
    <citation type="journal article" date="2020" name="Stud. Mycol.">
        <title>101 Dothideomycetes genomes: a test case for predicting lifestyles and emergence of pathogens.</title>
        <authorList>
            <person name="Haridas S."/>
            <person name="Albert R."/>
            <person name="Binder M."/>
            <person name="Bloem J."/>
            <person name="Labutti K."/>
            <person name="Salamov A."/>
            <person name="Andreopoulos B."/>
            <person name="Baker S."/>
            <person name="Barry K."/>
            <person name="Bills G."/>
            <person name="Bluhm B."/>
            <person name="Cannon C."/>
            <person name="Castanera R."/>
            <person name="Culley D."/>
            <person name="Daum C."/>
            <person name="Ezra D."/>
            <person name="Gonzalez J."/>
            <person name="Henrissat B."/>
            <person name="Kuo A."/>
            <person name="Liang C."/>
            <person name="Lipzen A."/>
            <person name="Lutzoni F."/>
            <person name="Magnuson J."/>
            <person name="Mondo S."/>
            <person name="Nolan M."/>
            <person name="Ohm R."/>
            <person name="Pangilinan J."/>
            <person name="Park H.-J."/>
            <person name="Ramirez L."/>
            <person name="Alfaro M."/>
            <person name="Sun H."/>
            <person name="Tritt A."/>
            <person name="Yoshinaga Y."/>
            <person name="Zwiers L.-H."/>
            <person name="Turgeon B."/>
            <person name="Goodwin S."/>
            <person name="Spatafora J."/>
            <person name="Crous P."/>
            <person name="Grigoriev I."/>
        </authorList>
    </citation>
    <scope>NUCLEOTIDE SEQUENCE</scope>
    <source>
        <strain evidence="5">CBS 279.74</strain>
    </source>
</reference>
<gene>
    <name evidence="5" type="ORF">K504DRAFT_75124</name>
</gene>
<dbReference type="InterPro" id="IPR016461">
    <property type="entry name" value="COMT-like"/>
</dbReference>
<keyword evidence="2 5" id="KW-0808">Transferase</keyword>
<dbReference type="Proteomes" id="UP000799428">
    <property type="component" value="Unassembled WGS sequence"/>
</dbReference>
<keyword evidence="3" id="KW-0949">S-adenosyl-L-methionine</keyword>
<evidence type="ECO:0000256" key="1">
    <source>
        <dbReference type="ARBA" id="ARBA00022603"/>
    </source>
</evidence>
<evidence type="ECO:0000313" key="5">
    <source>
        <dbReference type="EMBL" id="KAF2706177.1"/>
    </source>
</evidence>
<dbReference type="GO" id="GO:0032259">
    <property type="term" value="P:methylation"/>
    <property type="evidence" value="ECO:0007669"/>
    <property type="project" value="UniProtKB-KW"/>
</dbReference>
<evidence type="ECO:0000256" key="2">
    <source>
        <dbReference type="ARBA" id="ARBA00022679"/>
    </source>
</evidence>